<dbReference type="EMBL" id="JAULBC010000004">
    <property type="protein sequence ID" value="MEX6688678.1"/>
    <property type="molecule type" value="Genomic_DNA"/>
</dbReference>
<gene>
    <name evidence="3" type="ORF">QTN47_14280</name>
</gene>
<dbReference type="InterPro" id="IPR011053">
    <property type="entry name" value="Single_hybrid_motif"/>
</dbReference>
<dbReference type="InterPro" id="IPR050709">
    <property type="entry name" value="Biotin_Carboxyl_Carrier/Decarb"/>
</dbReference>
<dbReference type="InterPro" id="IPR001882">
    <property type="entry name" value="Biotin_BS"/>
</dbReference>
<dbReference type="CDD" id="cd06850">
    <property type="entry name" value="biotinyl_domain"/>
    <property type="match status" value="1"/>
</dbReference>
<dbReference type="RefSeq" id="WP_369330087.1">
    <property type="nucleotide sequence ID" value="NZ_JAULBC010000004.1"/>
</dbReference>
<protein>
    <submittedName>
        <fullName evidence="3">Acetyl-CoA carboxylase biotin carboxyl carrier protein subunit</fullName>
    </submittedName>
</protein>
<comment type="caution">
    <text evidence="3">The sequence shown here is derived from an EMBL/GenBank/DDBJ whole genome shotgun (WGS) entry which is preliminary data.</text>
</comment>
<sequence length="139" mass="15054">MKKYKLKINGNSYEVDIKEASGSTIQLEVNGSPFQVEMETEVKTTKTPTLVRYEPRPSQKIEPLSAGSSVKKVLSPLPGLIHAIKVKEGDTVKSGDTLMILEAMKMENSILAESSGTVHSIKVTQGASVLQGDLLLEIV</sequence>
<dbReference type="InterPro" id="IPR000089">
    <property type="entry name" value="Biotin_lipoyl"/>
</dbReference>
<name>A0ABV3ZFV8_9BACT</name>
<dbReference type="Proteomes" id="UP001560573">
    <property type="component" value="Unassembled WGS sequence"/>
</dbReference>
<dbReference type="PANTHER" id="PTHR45266">
    <property type="entry name" value="OXALOACETATE DECARBOXYLASE ALPHA CHAIN"/>
    <property type="match status" value="1"/>
</dbReference>
<organism evidence="3 4">
    <name type="scientific">Danxiaibacter flavus</name>
    <dbReference type="NCBI Taxonomy" id="3049108"/>
    <lineage>
        <taxon>Bacteria</taxon>
        <taxon>Pseudomonadati</taxon>
        <taxon>Bacteroidota</taxon>
        <taxon>Chitinophagia</taxon>
        <taxon>Chitinophagales</taxon>
        <taxon>Chitinophagaceae</taxon>
        <taxon>Danxiaibacter</taxon>
    </lineage>
</organism>
<accession>A0ABV3ZFV8</accession>
<dbReference type="PROSITE" id="PS50968">
    <property type="entry name" value="BIOTINYL_LIPOYL"/>
    <property type="match status" value="1"/>
</dbReference>
<evidence type="ECO:0000259" key="2">
    <source>
        <dbReference type="PROSITE" id="PS50968"/>
    </source>
</evidence>
<feature type="domain" description="Lipoyl-binding" evidence="2">
    <location>
        <begin position="63"/>
        <end position="139"/>
    </location>
</feature>
<reference evidence="3 4" key="1">
    <citation type="submission" date="2023-07" db="EMBL/GenBank/DDBJ databases">
        <authorList>
            <person name="Lian W.-H."/>
        </authorList>
    </citation>
    <scope>NUCLEOTIDE SEQUENCE [LARGE SCALE GENOMIC DNA]</scope>
    <source>
        <strain evidence="3 4">SYSU DXS3180</strain>
    </source>
</reference>
<proteinExistence type="predicted"/>
<dbReference type="SUPFAM" id="SSF51230">
    <property type="entry name" value="Single hybrid motif"/>
    <property type="match status" value="1"/>
</dbReference>
<evidence type="ECO:0000256" key="1">
    <source>
        <dbReference type="ARBA" id="ARBA00023267"/>
    </source>
</evidence>
<dbReference type="PANTHER" id="PTHR45266:SF3">
    <property type="entry name" value="OXALOACETATE DECARBOXYLASE ALPHA CHAIN"/>
    <property type="match status" value="1"/>
</dbReference>
<dbReference type="Gene3D" id="2.40.50.100">
    <property type="match status" value="1"/>
</dbReference>
<evidence type="ECO:0000313" key="4">
    <source>
        <dbReference type="Proteomes" id="UP001560573"/>
    </source>
</evidence>
<evidence type="ECO:0000313" key="3">
    <source>
        <dbReference type="EMBL" id="MEX6688678.1"/>
    </source>
</evidence>
<keyword evidence="1" id="KW-0092">Biotin</keyword>
<keyword evidence="4" id="KW-1185">Reference proteome</keyword>
<dbReference type="Pfam" id="PF00364">
    <property type="entry name" value="Biotin_lipoyl"/>
    <property type="match status" value="1"/>
</dbReference>
<dbReference type="PROSITE" id="PS00188">
    <property type="entry name" value="BIOTIN"/>
    <property type="match status" value="1"/>
</dbReference>